<evidence type="ECO:0000313" key="7">
    <source>
        <dbReference type="Proteomes" id="UP001477947"/>
    </source>
</evidence>
<dbReference type="Gene3D" id="3.40.50.300">
    <property type="entry name" value="P-loop containing nucleotide triphosphate hydrolases"/>
    <property type="match status" value="1"/>
</dbReference>
<dbReference type="SUPFAM" id="SSF52540">
    <property type="entry name" value="P-loop containing nucleoside triphosphate hydrolases"/>
    <property type="match status" value="1"/>
</dbReference>
<keyword evidence="7" id="KW-1185">Reference proteome</keyword>
<dbReference type="GO" id="GO:0005524">
    <property type="term" value="F:ATP binding"/>
    <property type="evidence" value="ECO:0007669"/>
    <property type="project" value="UniProtKB-KW"/>
</dbReference>
<feature type="domain" description="ABC transporter" evidence="5">
    <location>
        <begin position="5"/>
        <end position="233"/>
    </location>
</feature>
<name>A0ABZ3F9G6_9FIRM</name>
<evidence type="ECO:0000256" key="3">
    <source>
        <dbReference type="ARBA" id="ARBA00022741"/>
    </source>
</evidence>
<dbReference type="EMBL" id="CP154622">
    <property type="protein sequence ID" value="XAM40370.1"/>
    <property type="molecule type" value="Genomic_DNA"/>
</dbReference>
<dbReference type="Pfam" id="PF00005">
    <property type="entry name" value="ABC_tran"/>
    <property type="match status" value="1"/>
</dbReference>
<dbReference type="SMART" id="SM00382">
    <property type="entry name" value="AAA"/>
    <property type="match status" value="1"/>
</dbReference>
<evidence type="ECO:0000256" key="4">
    <source>
        <dbReference type="ARBA" id="ARBA00022840"/>
    </source>
</evidence>
<dbReference type="InterPro" id="IPR003593">
    <property type="entry name" value="AAA+_ATPase"/>
</dbReference>
<dbReference type="InterPro" id="IPR027417">
    <property type="entry name" value="P-loop_NTPase"/>
</dbReference>
<reference evidence="6 7" key="1">
    <citation type="submission" date="2024-04" db="EMBL/GenBank/DDBJ databases">
        <title>Isolation and characterization of novel acetogenic strains of the genera Terrisporobacter and Acetoanaerobium.</title>
        <authorList>
            <person name="Boeer T."/>
            <person name="Schueler M.A."/>
            <person name="Lueschen A."/>
            <person name="Eysell L."/>
            <person name="Droege J."/>
            <person name="Heinemann M."/>
            <person name="Engelhardt L."/>
            <person name="Basen M."/>
            <person name="Daniel R."/>
        </authorList>
    </citation>
    <scope>NUCLEOTIDE SEQUENCE [LARGE SCALE GENOMIC DNA]</scope>
    <source>
        <strain evidence="6 7">ELB</strain>
    </source>
</reference>
<comment type="similarity">
    <text evidence="1">Belongs to the ABC transporter superfamily.</text>
</comment>
<dbReference type="Proteomes" id="UP001477947">
    <property type="component" value="Chromosome"/>
</dbReference>
<sequence>MKSVIRTHKLCKKYGKDLALSNISITVNQGDIYGLVGNNGAGKSTLLRILTGQGVASSGQFELFEKSSKEELNNARCRTGTIIELPSFYEKLTVEQNMEYYRIQRGIPGKDKIDKVLEEVNLLDARKKKFKDLSLGMKQRLGLALAMMTEPELLLLDEPINGLDPSGIIEIRNLILKLNKEKNITILISSHILSELSNVATCYGFLNKGHLVEELSAKELEEKCRTYLEIKVSNPKKMSALLEEELGYRNYKVLPEDRIQIFEGIDNPGKISSLAISNSIGLLAMEEKYLDLENYYMSLIGGIQHA</sequence>
<evidence type="ECO:0000259" key="5">
    <source>
        <dbReference type="PROSITE" id="PS50893"/>
    </source>
</evidence>
<keyword evidence="3" id="KW-0547">Nucleotide-binding</keyword>
<dbReference type="PANTHER" id="PTHR43335">
    <property type="entry name" value="ABC TRANSPORTER, ATP-BINDING PROTEIN"/>
    <property type="match status" value="1"/>
</dbReference>
<dbReference type="PROSITE" id="PS00211">
    <property type="entry name" value="ABC_TRANSPORTER_1"/>
    <property type="match status" value="1"/>
</dbReference>
<gene>
    <name evidence="6" type="primary">bcrA_2</name>
    <name evidence="6" type="ORF">TPELB_06720</name>
</gene>
<keyword evidence="4 6" id="KW-0067">ATP-binding</keyword>
<evidence type="ECO:0000256" key="1">
    <source>
        <dbReference type="ARBA" id="ARBA00005417"/>
    </source>
</evidence>
<dbReference type="InterPro" id="IPR017871">
    <property type="entry name" value="ABC_transporter-like_CS"/>
</dbReference>
<dbReference type="RefSeq" id="WP_343338512.1">
    <property type="nucleotide sequence ID" value="NZ_CP154622.1"/>
</dbReference>
<organism evidence="6 7">
    <name type="scientific">Terrisporobacter petrolearius</name>
    <dbReference type="NCBI Taxonomy" id="1460447"/>
    <lineage>
        <taxon>Bacteria</taxon>
        <taxon>Bacillati</taxon>
        <taxon>Bacillota</taxon>
        <taxon>Clostridia</taxon>
        <taxon>Peptostreptococcales</taxon>
        <taxon>Peptostreptococcaceae</taxon>
        <taxon>Terrisporobacter</taxon>
    </lineage>
</organism>
<keyword evidence="2" id="KW-0813">Transport</keyword>
<accession>A0ABZ3F9G6</accession>
<dbReference type="PROSITE" id="PS50893">
    <property type="entry name" value="ABC_TRANSPORTER_2"/>
    <property type="match status" value="1"/>
</dbReference>
<dbReference type="PANTHER" id="PTHR43335:SF8">
    <property type="entry name" value="ABC TRANSPORTER, ATP-BINDING PROTEIN"/>
    <property type="match status" value="1"/>
</dbReference>
<dbReference type="InterPro" id="IPR003439">
    <property type="entry name" value="ABC_transporter-like_ATP-bd"/>
</dbReference>
<evidence type="ECO:0000313" key="6">
    <source>
        <dbReference type="EMBL" id="XAM40370.1"/>
    </source>
</evidence>
<evidence type="ECO:0000256" key="2">
    <source>
        <dbReference type="ARBA" id="ARBA00022448"/>
    </source>
</evidence>
<protein>
    <submittedName>
        <fullName evidence="6">Bacitracin transport ATP-binding protein BcrA</fullName>
    </submittedName>
</protein>
<proteinExistence type="inferred from homology"/>